<dbReference type="InterPro" id="IPR052182">
    <property type="entry name" value="Glycogen/Maltodextrin_Phosph"/>
</dbReference>
<dbReference type="STRING" id="1217799.DEALK_13700"/>
<evidence type="ECO:0000256" key="1">
    <source>
        <dbReference type="ARBA" id="ARBA00001275"/>
    </source>
</evidence>
<dbReference type="Gene3D" id="3.40.50.2000">
    <property type="entry name" value="Glycogen Phosphorylase B"/>
    <property type="match status" value="3"/>
</dbReference>
<feature type="modified residue" description="N6-(pyridoxal phosphate)lysine" evidence="4">
    <location>
        <position position="617"/>
    </location>
</feature>
<dbReference type="GO" id="GO:0008184">
    <property type="term" value="F:glycogen phosphorylase activity"/>
    <property type="evidence" value="ECO:0007669"/>
    <property type="project" value="InterPro"/>
</dbReference>
<evidence type="ECO:0000313" key="6">
    <source>
        <dbReference type="EMBL" id="KTB48524.1"/>
    </source>
</evidence>
<reference evidence="6 7" key="1">
    <citation type="submission" date="2015-06" db="EMBL/GenBank/DDBJ databases">
        <title>Genome sequence of the organohalide-respiring Dehalogenimonas alkenigignens type strain (IP3-3T).</title>
        <authorList>
            <person name="Key T.A."/>
            <person name="Richmond D.P."/>
            <person name="Bowman K.S."/>
            <person name="Cho Y.-J."/>
            <person name="Chun J."/>
            <person name="da Costa M.S."/>
            <person name="Rainey F.A."/>
            <person name="Moe W.M."/>
        </authorList>
    </citation>
    <scope>NUCLEOTIDE SEQUENCE [LARGE SCALE GENOMIC DNA]</scope>
    <source>
        <strain evidence="6 7">IP3-3</strain>
    </source>
</reference>
<protein>
    <submittedName>
        <fullName evidence="6">Maltodextrin phosphorylase</fullName>
        <ecNumber evidence="6">2.4.1.1</ecNumber>
    </submittedName>
</protein>
<evidence type="ECO:0000256" key="4">
    <source>
        <dbReference type="PIRSR" id="PIRSR000460-1"/>
    </source>
</evidence>
<dbReference type="EC" id="2.4.1.1" evidence="6"/>
<comment type="catalytic activity">
    <reaction evidence="1">
        <text>[(1-&gt;4)-alpha-D-glucosyl](n) + phosphate = [(1-&gt;4)-alpha-D-glucosyl](n-1) + alpha-D-glucose 1-phosphate</text>
        <dbReference type="Rhea" id="RHEA:41732"/>
        <dbReference type="Rhea" id="RHEA-COMP:9584"/>
        <dbReference type="Rhea" id="RHEA-COMP:9586"/>
        <dbReference type="ChEBI" id="CHEBI:15444"/>
        <dbReference type="ChEBI" id="CHEBI:43474"/>
        <dbReference type="ChEBI" id="CHEBI:58601"/>
        <dbReference type="EC" id="2.4.1.1"/>
    </reaction>
</comment>
<proteinExistence type="inferred from homology"/>
<name>A0A0W0GJ00_9CHLR</name>
<evidence type="ECO:0000256" key="3">
    <source>
        <dbReference type="ARBA" id="ARBA00022533"/>
    </source>
</evidence>
<organism evidence="6 7">
    <name type="scientific">Dehalogenimonas alkenigignens</name>
    <dbReference type="NCBI Taxonomy" id="1217799"/>
    <lineage>
        <taxon>Bacteria</taxon>
        <taxon>Bacillati</taxon>
        <taxon>Chloroflexota</taxon>
        <taxon>Dehalococcoidia</taxon>
        <taxon>Dehalococcoidales</taxon>
        <taxon>Dehalococcoidaceae</taxon>
        <taxon>Dehalogenimonas</taxon>
    </lineage>
</organism>
<dbReference type="GO" id="GO:0030170">
    <property type="term" value="F:pyridoxal phosphate binding"/>
    <property type="evidence" value="ECO:0007669"/>
    <property type="project" value="InterPro"/>
</dbReference>
<gene>
    <name evidence="6" type="ORF">DEALK_13700</name>
</gene>
<dbReference type="GO" id="GO:0005975">
    <property type="term" value="P:carbohydrate metabolic process"/>
    <property type="evidence" value="ECO:0007669"/>
    <property type="project" value="InterPro"/>
</dbReference>
<dbReference type="SUPFAM" id="SSF53756">
    <property type="entry name" value="UDP-Glycosyltransferase/glycogen phosphorylase"/>
    <property type="match status" value="1"/>
</dbReference>
<dbReference type="Pfam" id="PF11897">
    <property type="entry name" value="DUF3417"/>
    <property type="match status" value="1"/>
</dbReference>
<feature type="domain" description="DUF3417" evidence="5">
    <location>
        <begin position="26"/>
        <end position="135"/>
    </location>
</feature>
<keyword evidence="6" id="KW-0328">Glycosyltransferase</keyword>
<comment type="similarity">
    <text evidence="2">Belongs to the glycogen phosphorylase family.</text>
</comment>
<dbReference type="PIRSF" id="PIRSF000460">
    <property type="entry name" value="Pprylas_GlgP"/>
    <property type="match status" value="1"/>
</dbReference>
<dbReference type="Pfam" id="PF00343">
    <property type="entry name" value="Phosphorylase"/>
    <property type="match status" value="1"/>
</dbReference>
<dbReference type="InterPro" id="IPR024517">
    <property type="entry name" value="Glycogen_phosphorylase_DUF3417"/>
</dbReference>
<dbReference type="PATRIC" id="fig|1217799.6.peg.1416"/>
<dbReference type="Proteomes" id="UP000053947">
    <property type="component" value="Unassembled WGS sequence"/>
</dbReference>
<keyword evidence="3" id="KW-0021">Allosteric enzyme</keyword>
<sequence>MGANCSIDVTLKDFRLMDLQQLTSRIPRRISRLAELSNNLWWSWNLPARELFESIDARLWRTSGHNPVRLLAEVEIKRLDSLAVDQEFLVKYDRAIGEFDSIIKDGNTWVSRNFQGVFKKPIAYFSMEFAVHNSLPMYAGGLGVLAGDICKEASDLGLPFVGVGFMYPEGYFHQRISDEGWQIEHYRQLDFDLAPVSKVTMPDGSQFIMSLSLGDKTVFITAWEVKVGRSILYLLDTNLPENAPGDRELSARLYSAGKDIRLQQEYILGIGGVRLLRLLGIDPAAWHCNEGHTSFLLVELLREHLLAGETFEKAVDKVRAATIFTTHTPVPAGHDTFDESMIERYFCCFWESLALDRERFMSLGQASPGEPFNMTALGMNLSKNINAVSKIHGEVSRRMWQRLYPQTPESAVPINHVTNGIHVPTWLTPGMSKLFEKSFGAEWYQRRHDISFRKAVEAIPDEALWQVHQDRKQRLAHYIREQARQEWGGIDVSSRRLVALGAMLDPEVLTVGFVRRFVEYKRPTLLFKDIERLKTIVRNWQRPVQFIFAGKSHPADYMAKELIHRVYGQATDREFEGRICFIEDYDLHLARYLVSGVDVWLNNPRRLLEASGTSGMKASINGVPNASILDGWWHEGFNGRNGWAIGGTFKPEDPNAEDIQDASELYGLLEEQIIPMFYERDTADIPRRWLKICKEAIASTLFSFSASRMMMEYAEMMYVPIAQSAATVAIQSE</sequence>
<comment type="caution">
    <text evidence="6">The sequence shown here is derived from an EMBL/GenBank/DDBJ whole genome shotgun (WGS) entry which is preliminary data.</text>
</comment>
<dbReference type="PANTHER" id="PTHR42655:SF1">
    <property type="entry name" value="GLYCOGEN PHOSPHORYLASE"/>
    <property type="match status" value="1"/>
</dbReference>
<keyword evidence="7" id="KW-1185">Reference proteome</keyword>
<dbReference type="NCBIfam" id="TIGR02094">
    <property type="entry name" value="more_P_ylases"/>
    <property type="match status" value="1"/>
</dbReference>
<dbReference type="AlphaFoldDB" id="A0A0W0GJ00"/>
<dbReference type="InterPro" id="IPR000811">
    <property type="entry name" value="Glyco_trans_35"/>
</dbReference>
<keyword evidence="4" id="KW-0663">Pyridoxal phosphate</keyword>
<keyword evidence="6" id="KW-0808">Transferase</keyword>
<evidence type="ECO:0000259" key="5">
    <source>
        <dbReference type="Pfam" id="PF11897"/>
    </source>
</evidence>
<dbReference type="InterPro" id="IPR011834">
    <property type="entry name" value="Agluc_phsphrylas"/>
</dbReference>
<dbReference type="EMBL" id="LFDV01000002">
    <property type="protein sequence ID" value="KTB48524.1"/>
    <property type="molecule type" value="Genomic_DNA"/>
</dbReference>
<dbReference type="PANTHER" id="PTHR42655">
    <property type="entry name" value="GLYCOGEN PHOSPHORYLASE"/>
    <property type="match status" value="1"/>
</dbReference>
<evidence type="ECO:0000313" key="7">
    <source>
        <dbReference type="Proteomes" id="UP000053947"/>
    </source>
</evidence>
<evidence type="ECO:0000256" key="2">
    <source>
        <dbReference type="ARBA" id="ARBA00006047"/>
    </source>
</evidence>
<accession>A0A0W0GJ00</accession>